<organism evidence="9 10">
    <name type="scientific">Candidatus Gottesmanbacteria bacterium GW2011_GWA1_34_13</name>
    <dbReference type="NCBI Taxonomy" id="1618434"/>
    <lineage>
        <taxon>Bacteria</taxon>
        <taxon>Candidatus Gottesmaniibacteriota</taxon>
    </lineage>
</organism>
<feature type="compositionally biased region" description="Basic residues" evidence="6">
    <location>
        <begin position="248"/>
        <end position="257"/>
    </location>
</feature>
<dbReference type="Pfam" id="PF03947">
    <property type="entry name" value="Ribosomal_L2_C"/>
    <property type="match status" value="1"/>
</dbReference>
<proteinExistence type="inferred from homology"/>
<evidence type="ECO:0000256" key="5">
    <source>
        <dbReference type="ARBA" id="ARBA00035459"/>
    </source>
</evidence>
<dbReference type="PIRSF" id="PIRSF002158">
    <property type="entry name" value="Ribosomal_L2"/>
    <property type="match status" value="1"/>
</dbReference>
<evidence type="ECO:0000313" key="10">
    <source>
        <dbReference type="Proteomes" id="UP000034176"/>
    </source>
</evidence>
<dbReference type="SMART" id="SM01382">
    <property type="entry name" value="Ribosomal_L2_C"/>
    <property type="match status" value="1"/>
</dbReference>
<feature type="compositionally biased region" description="Basic residues" evidence="6">
    <location>
        <begin position="231"/>
        <end position="240"/>
    </location>
</feature>
<reference evidence="9 10" key="1">
    <citation type="journal article" date="2015" name="Nature">
        <title>rRNA introns, odd ribosomes, and small enigmatic genomes across a large radiation of phyla.</title>
        <authorList>
            <person name="Brown C.T."/>
            <person name="Hug L.A."/>
            <person name="Thomas B.C."/>
            <person name="Sharon I."/>
            <person name="Castelle C.J."/>
            <person name="Singh A."/>
            <person name="Wilkins M.J."/>
            <person name="Williams K.H."/>
            <person name="Banfield J.F."/>
        </authorList>
    </citation>
    <scope>NUCLEOTIDE SEQUENCE [LARGE SCALE GENOMIC DNA]</scope>
</reference>
<dbReference type="NCBIfam" id="TIGR01171">
    <property type="entry name" value="rplB_bact"/>
    <property type="match status" value="1"/>
</dbReference>
<dbReference type="InterPro" id="IPR022669">
    <property type="entry name" value="Ribosomal_uL2_C"/>
</dbReference>
<evidence type="ECO:0000313" key="9">
    <source>
        <dbReference type="EMBL" id="KKP59801.1"/>
    </source>
</evidence>
<dbReference type="InterPro" id="IPR005880">
    <property type="entry name" value="Ribosomal_uL2_bac/org-type"/>
</dbReference>
<keyword evidence="3" id="KW-0687">Ribonucleoprotein</keyword>
<dbReference type="Pfam" id="PF00181">
    <property type="entry name" value="Ribosomal_L2_N"/>
    <property type="match status" value="1"/>
</dbReference>
<dbReference type="PATRIC" id="fig|1618434.3.peg.150"/>
<evidence type="ECO:0000256" key="1">
    <source>
        <dbReference type="ARBA" id="ARBA00005636"/>
    </source>
</evidence>
<dbReference type="PANTHER" id="PTHR13691:SF5">
    <property type="entry name" value="LARGE RIBOSOMAL SUBUNIT PROTEIN UL2M"/>
    <property type="match status" value="1"/>
</dbReference>
<evidence type="ECO:0000256" key="3">
    <source>
        <dbReference type="ARBA" id="ARBA00023274"/>
    </source>
</evidence>
<evidence type="ECO:0000256" key="2">
    <source>
        <dbReference type="ARBA" id="ARBA00022980"/>
    </source>
</evidence>
<dbReference type="Gene3D" id="2.40.50.140">
    <property type="entry name" value="Nucleic acid-binding proteins"/>
    <property type="match status" value="1"/>
</dbReference>
<dbReference type="STRING" id="1618434.UR52_C0002G0029"/>
<dbReference type="FunFam" id="2.30.30.30:FF:000001">
    <property type="entry name" value="50S ribosomal protein L2"/>
    <property type="match status" value="1"/>
</dbReference>
<dbReference type="InterPro" id="IPR012340">
    <property type="entry name" value="NA-bd_OB-fold"/>
</dbReference>
<evidence type="ECO:0000259" key="8">
    <source>
        <dbReference type="SMART" id="SM01383"/>
    </source>
</evidence>
<gene>
    <name evidence="9" type="ORF">UR52_C0002G0029</name>
</gene>
<evidence type="ECO:0000256" key="4">
    <source>
        <dbReference type="ARBA" id="ARBA00035242"/>
    </source>
</evidence>
<dbReference type="Gene3D" id="4.10.950.10">
    <property type="entry name" value="Ribosomal protein L2, domain 3"/>
    <property type="match status" value="1"/>
</dbReference>
<dbReference type="Proteomes" id="UP000034176">
    <property type="component" value="Unassembled WGS sequence"/>
</dbReference>
<dbReference type="InterPro" id="IPR008991">
    <property type="entry name" value="Translation_prot_SH3-like_sf"/>
</dbReference>
<evidence type="ECO:0000256" key="6">
    <source>
        <dbReference type="SAM" id="MobiDB-lite"/>
    </source>
</evidence>
<accession>A0A0G0B7V5</accession>
<dbReference type="GO" id="GO:0003723">
    <property type="term" value="F:RNA binding"/>
    <property type="evidence" value="ECO:0007669"/>
    <property type="project" value="InterPro"/>
</dbReference>
<dbReference type="InterPro" id="IPR002171">
    <property type="entry name" value="Ribosomal_uL2"/>
</dbReference>
<dbReference type="FunFam" id="4.10.950.10:FF:000001">
    <property type="entry name" value="50S ribosomal protein L2"/>
    <property type="match status" value="1"/>
</dbReference>
<keyword evidence="2 9" id="KW-0689">Ribosomal protein</keyword>
<dbReference type="EMBL" id="LBPN01000002">
    <property type="protein sequence ID" value="KKP59801.1"/>
    <property type="molecule type" value="Genomic_DNA"/>
</dbReference>
<dbReference type="InterPro" id="IPR014722">
    <property type="entry name" value="Rib_uL2_dom2"/>
</dbReference>
<evidence type="ECO:0000259" key="7">
    <source>
        <dbReference type="SMART" id="SM01382"/>
    </source>
</evidence>
<dbReference type="PANTHER" id="PTHR13691">
    <property type="entry name" value="RIBOSOMAL PROTEIN L2"/>
    <property type="match status" value="1"/>
</dbReference>
<dbReference type="SMART" id="SM01383">
    <property type="entry name" value="Ribosomal_L2"/>
    <property type="match status" value="1"/>
</dbReference>
<feature type="region of interest" description="Disordered" evidence="6">
    <location>
        <begin position="183"/>
        <end position="257"/>
    </location>
</feature>
<feature type="domain" description="Large ribosomal subunit protein uL2 RNA-binding" evidence="8">
    <location>
        <begin position="19"/>
        <end position="95"/>
    </location>
</feature>
<dbReference type="AlphaFoldDB" id="A0A0G0B7V5"/>
<dbReference type="Gene3D" id="2.30.30.30">
    <property type="match status" value="1"/>
</dbReference>
<dbReference type="GO" id="GO:0015934">
    <property type="term" value="C:large ribosomal subunit"/>
    <property type="evidence" value="ECO:0007669"/>
    <property type="project" value="InterPro"/>
</dbReference>
<dbReference type="InterPro" id="IPR022666">
    <property type="entry name" value="Ribosomal_uL2_RNA-bd_dom"/>
</dbReference>
<comment type="similarity">
    <text evidence="1">Belongs to the universal ribosomal protein uL2 family.</text>
</comment>
<dbReference type="GO" id="GO:0002181">
    <property type="term" value="P:cytoplasmic translation"/>
    <property type="evidence" value="ECO:0007669"/>
    <property type="project" value="TreeGrafter"/>
</dbReference>
<dbReference type="InterPro" id="IPR014726">
    <property type="entry name" value="Ribosomal_uL2_dom3"/>
</dbReference>
<protein>
    <recommendedName>
        <fullName evidence="4">Large ribosomal subunit protein uL2</fullName>
    </recommendedName>
    <alternativeName>
        <fullName evidence="5">50S ribosomal protein L2</fullName>
    </alternativeName>
</protein>
<dbReference type="SUPFAM" id="SSF50104">
    <property type="entry name" value="Translation proteins SH3-like domain"/>
    <property type="match status" value="1"/>
</dbReference>
<dbReference type="GO" id="GO:0016740">
    <property type="term" value="F:transferase activity"/>
    <property type="evidence" value="ECO:0007669"/>
    <property type="project" value="InterPro"/>
</dbReference>
<name>A0A0G0B7V5_9BACT</name>
<sequence>MTKTLVSKNLRRILPKHSGRDSQGHVSVRHQGGRHKRYFRQIDFKRNKKDIMGQVLAIEYDPNRTARIALILYPDGAKRYILSPNGLTVGQKVLSAANAEIKPGNALLAGNVPLGTLVHNIELIPGQGAKMLRSAGVAATILAKEDKFVHVKLPSGEVRKISTDCWVSVGQVGREEWRTLQIGSAGRARHMGKRPEVRGVAQDPRSHPHGGGEGRSGIGMKSPKSPWGKRTLGKKTRKHNKYSDKYIIQRKKSKSSK</sequence>
<dbReference type="SUPFAM" id="SSF50249">
    <property type="entry name" value="Nucleic acid-binding proteins"/>
    <property type="match status" value="1"/>
</dbReference>
<comment type="caution">
    <text evidence="9">The sequence shown here is derived from an EMBL/GenBank/DDBJ whole genome shotgun (WGS) entry which is preliminary data.</text>
</comment>
<dbReference type="GO" id="GO:0003735">
    <property type="term" value="F:structural constituent of ribosome"/>
    <property type="evidence" value="ECO:0007669"/>
    <property type="project" value="InterPro"/>
</dbReference>
<feature type="domain" description="Large ribosomal subunit protein uL2 C-terminal" evidence="7">
    <location>
        <begin position="101"/>
        <end position="230"/>
    </location>
</feature>